<accession>A0ACB7Y269</accession>
<name>A0ACB7Y269_9ERIC</name>
<comment type="caution">
    <text evidence="1">The sequence shown here is derived from an EMBL/GenBank/DDBJ whole genome shotgun (WGS) entry which is preliminary data.</text>
</comment>
<evidence type="ECO:0000313" key="2">
    <source>
        <dbReference type="Proteomes" id="UP000828048"/>
    </source>
</evidence>
<sequence>MGDGGQETPCEAVVATLPFSLPYEETEITIVIGGGNANAHLLASSSASSIIHPSFSSLPTTRIINSRSIITRKPTTPSSQPFHANSPKIDSTTLFGDNDDASEDADTGVGDDNNTEDDDSDLSGGTELLSVYRSSGNDDIKTEIEEIGKNSRRIRSRIAIEASLQTVWNILTDYEKLADFIPGLAVSQLLERRDNFVRLFQIGQQKLAFGLSFNAKGIIDCYEKQLENLPFGQKRDIEFKMIEGDFKLFEGKWSIEQYNTERCEDGDSLIGQESHTTLSYVVDVEPKLWLPVRLVEGRLCREITLNLSCIRVEAQKASHDIPAI</sequence>
<dbReference type="EMBL" id="CM037155">
    <property type="protein sequence ID" value="KAH7847402.1"/>
    <property type="molecule type" value="Genomic_DNA"/>
</dbReference>
<dbReference type="Proteomes" id="UP000828048">
    <property type="component" value="Chromosome 5"/>
</dbReference>
<keyword evidence="2" id="KW-1185">Reference proteome</keyword>
<gene>
    <name evidence="1" type="ORF">Vadar_025678</name>
</gene>
<organism evidence="1 2">
    <name type="scientific">Vaccinium darrowii</name>
    <dbReference type="NCBI Taxonomy" id="229202"/>
    <lineage>
        <taxon>Eukaryota</taxon>
        <taxon>Viridiplantae</taxon>
        <taxon>Streptophyta</taxon>
        <taxon>Embryophyta</taxon>
        <taxon>Tracheophyta</taxon>
        <taxon>Spermatophyta</taxon>
        <taxon>Magnoliopsida</taxon>
        <taxon>eudicotyledons</taxon>
        <taxon>Gunneridae</taxon>
        <taxon>Pentapetalae</taxon>
        <taxon>asterids</taxon>
        <taxon>Ericales</taxon>
        <taxon>Ericaceae</taxon>
        <taxon>Vaccinioideae</taxon>
        <taxon>Vaccinieae</taxon>
        <taxon>Vaccinium</taxon>
    </lineage>
</organism>
<proteinExistence type="predicted"/>
<reference evidence="1 2" key="1">
    <citation type="journal article" date="2021" name="Hortic Res">
        <title>High-quality reference genome and annotation aids understanding of berry development for evergreen blueberry (Vaccinium darrowii).</title>
        <authorList>
            <person name="Yu J."/>
            <person name="Hulse-Kemp A.M."/>
            <person name="Babiker E."/>
            <person name="Staton M."/>
        </authorList>
    </citation>
    <scope>NUCLEOTIDE SEQUENCE [LARGE SCALE GENOMIC DNA]</scope>
    <source>
        <strain evidence="2">cv. NJ 8807/NJ 8810</strain>
        <tissue evidence="1">Young leaf</tissue>
    </source>
</reference>
<protein>
    <submittedName>
        <fullName evidence="1">Uncharacterized protein</fullName>
    </submittedName>
</protein>
<evidence type="ECO:0000313" key="1">
    <source>
        <dbReference type="EMBL" id="KAH7847402.1"/>
    </source>
</evidence>